<comment type="caution">
    <text evidence="2">The sequence shown here is derived from an EMBL/GenBank/DDBJ whole genome shotgun (WGS) entry which is preliminary data.</text>
</comment>
<accession>A0AAE0EJE6</accession>
<organism evidence="2 3">
    <name type="scientific">Dipteronia sinensis</name>
    <dbReference type="NCBI Taxonomy" id="43782"/>
    <lineage>
        <taxon>Eukaryota</taxon>
        <taxon>Viridiplantae</taxon>
        <taxon>Streptophyta</taxon>
        <taxon>Embryophyta</taxon>
        <taxon>Tracheophyta</taxon>
        <taxon>Spermatophyta</taxon>
        <taxon>Magnoliopsida</taxon>
        <taxon>eudicotyledons</taxon>
        <taxon>Gunneridae</taxon>
        <taxon>Pentapetalae</taxon>
        <taxon>rosids</taxon>
        <taxon>malvids</taxon>
        <taxon>Sapindales</taxon>
        <taxon>Sapindaceae</taxon>
        <taxon>Hippocastanoideae</taxon>
        <taxon>Acereae</taxon>
        <taxon>Dipteronia</taxon>
    </lineage>
</organism>
<feature type="region of interest" description="Disordered" evidence="1">
    <location>
        <begin position="196"/>
        <end position="218"/>
    </location>
</feature>
<evidence type="ECO:0000313" key="2">
    <source>
        <dbReference type="EMBL" id="KAK3230556.1"/>
    </source>
</evidence>
<dbReference type="PANTHER" id="PTHR34194:SF2">
    <property type="entry name" value="F14J8.16 PROTEIN"/>
    <property type="match status" value="1"/>
</dbReference>
<proteinExistence type="predicted"/>
<dbReference type="Proteomes" id="UP001281410">
    <property type="component" value="Unassembled WGS sequence"/>
</dbReference>
<gene>
    <name evidence="2" type="ORF">Dsin_002437</name>
</gene>
<dbReference type="PANTHER" id="PTHR34194">
    <property type="entry name" value="F14J8.16 PROTEIN"/>
    <property type="match status" value="1"/>
</dbReference>
<dbReference type="EMBL" id="JANJYJ010000001">
    <property type="protein sequence ID" value="KAK3230556.1"/>
    <property type="molecule type" value="Genomic_DNA"/>
</dbReference>
<protein>
    <submittedName>
        <fullName evidence="2">Uncharacterized protein</fullName>
    </submittedName>
</protein>
<evidence type="ECO:0000313" key="3">
    <source>
        <dbReference type="Proteomes" id="UP001281410"/>
    </source>
</evidence>
<name>A0AAE0EJE6_9ROSI</name>
<evidence type="ECO:0000256" key="1">
    <source>
        <dbReference type="SAM" id="MobiDB-lite"/>
    </source>
</evidence>
<reference evidence="2" key="1">
    <citation type="journal article" date="2023" name="Plant J.">
        <title>Genome sequences and population genomics provide insights into the demographic history, inbreeding, and mutation load of two 'living fossil' tree species of Dipteronia.</title>
        <authorList>
            <person name="Feng Y."/>
            <person name="Comes H.P."/>
            <person name="Chen J."/>
            <person name="Zhu S."/>
            <person name="Lu R."/>
            <person name="Zhang X."/>
            <person name="Li P."/>
            <person name="Qiu J."/>
            <person name="Olsen K.M."/>
            <person name="Qiu Y."/>
        </authorList>
    </citation>
    <scope>NUCLEOTIDE SEQUENCE</scope>
    <source>
        <strain evidence="2">NBL</strain>
    </source>
</reference>
<keyword evidence="3" id="KW-1185">Reference proteome</keyword>
<dbReference type="AlphaFoldDB" id="A0AAE0EJE6"/>
<sequence length="480" mass="56176">MRHFQRIKSEIVSVVDIEADFTYDDQRLTRRWKRRRIAHENRKMYSRSNNAPKQTIIRSNKENDVDMEIVTIDSDYENFFNDMEQLVVADDVHSVDDNVNCDVPLTLLQSDDGDILEPHYMMFLDNLKADGNSYVLTLPFSSDTPLVVKYEKEDDFDLENLETLKGFAVKENMKGENILKGHLERENVEGQRRILERSSGREKIESPKEFLRSDSRRENDETLSNLPYVVKRLKTENPRTFRNAPRKKNTEGQKTLRNVRMIDRKTPVVEKNIEMEAENLLYCTTNDRKSDLMDESYQEFLNSLEEVGQNLVYAPEGGEKLVYEKDEASDSDSEIIILNDNPYSNGNCTPFVQSKLCVDVEGDGFIGRLPGCKESQFREKLMKILQKPYDHKEFKDLKREASRRRPKKLSRELRGVTKTCTLKSLGKSYLDEFKDLAKKIDEVRDRRRVLKLLRGFFFWLQNLSFEDGAFKPWLDASCYA</sequence>